<dbReference type="EMBL" id="CXSU01000012">
    <property type="protein sequence ID" value="CTQ51015.1"/>
    <property type="molecule type" value="Genomic_DNA"/>
</dbReference>
<protein>
    <recommendedName>
        <fullName evidence="9">TRAP transporter small permease protein</fullName>
    </recommendedName>
</protein>
<keyword evidence="5 9" id="KW-0812">Transmembrane</keyword>
<keyword evidence="3" id="KW-1003">Cell membrane</keyword>
<feature type="domain" description="Tripartite ATP-independent periplasmic transporters DctQ component" evidence="10">
    <location>
        <begin position="39"/>
        <end position="172"/>
    </location>
</feature>
<reference evidence="11 12" key="1">
    <citation type="submission" date="2015-07" db="EMBL/GenBank/DDBJ databases">
        <authorList>
            <person name="Noorani M."/>
        </authorList>
    </citation>
    <scope>NUCLEOTIDE SEQUENCE [LARGE SCALE GENOMIC DNA]</scope>
    <source>
        <strain evidence="11 12">CECT 7802</strain>
    </source>
</reference>
<feature type="transmembrane region" description="Helical" evidence="9">
    <location>
        <begin position="26"/>
        <end position="48"/>
    </location>
</feature>
<evidence type="ECO:0000256" key="1">
    <source>
        <dbReference type="ARBA" id="ARBA00004429"/>
    </source>
</evidence>
<feature type="transmembrane region" description="Helical" evidence="9">
    <location>
        <begin position="145"/>
        <end position="169"/>
    </location>
</feature>
<dbReference type="PANTHER" id="PTHR35011">
    <property type="entry name" value="2,3-DIKETO-L-GULONATE TRAP TRANSPORTER SMALL PERMEASE PROTEIN YIAM"/>
    <property type="match status" value="1"/>
</dbReference>
<evidence type="ECO:0000256" key="4">
    <source>
        <dbReference type="ARBA" id="ARBA00022519"/>
    </source>
</evidence>
<keyword evidence="12" id="KW-1185">Reference proteome</keyword>
<proteinExistence type="inferred from homology"/>
<keyword evidence="4 9" id="KW-0997">Cell inner membrane</keyword>
<evidence type="ECO:0000256" key="7">
    <source>
        <dbReference type="ARBA" id="ARBA00023136"/>
    </source>
</evidence>
<keyword evidence="2 9" id="KW-0813">Transport</keyword>
<sequence>MSTPSSVLTDETRLSRLDLATLRVEALLNLMSGITIFALVLLAIANVLLRKFFNAPVPGYIDWTQTFMAIFAFLGLSYVQREGGHIRMDLFVSKLSGRTLWVFEFVSALFMLLVVTALIYGTWFHFLRSFDFAAPNWSTDSTIDIALPVWPAKLVVPIAFALLWVRLALQLWAYGRAIRTGTDAPVGVPLVEDPAVQANKEAATVAGAD</sequence>
<evidence type="ECO:0000313" key="12">
    <source>
        <dbReference type="Proteomes" id="UP000049222"/>
    </source>
</evidence>
<dbReference type="GO" id="GO:0005886">
    <property type="term" value="C:plasma membrane"/>
    <property type="evidence" value="ECO:0007669"/>
    <property type="project" value="UniProtKB-SubCell"/>
</dbReference>
<dbReference type="Proteomes" id="UP000049222">
    <property type="component" value="Unassembled WGS sequence"/>
</dbReference>
<dbReference type="Pfam" id="PF04290">
    <property type="entry name" value="DctQ"/>
    <property type="match status" value="1"/>
</dbReference>
<dbReference type="OrthoDB" id="7843894at2"/>
<comment type="subcellular location">
    <subcellularLocation>
        <location evidence="1 9">Cell inner membrane</location>
        <topology evidence="1 9">Multi-pass membrane protein</topology>
    </subcellularLocation>
</comment>
<comment type="function">
    <text evidence="9">Part of the tripartite ATP-independent periplasmic (TRAP) transport system.</text>
</comment>
<feature type="transmembrane region" description="Helical" evidence="9">
    <location>
        <begin position="60"/>
        <end position="79"/>
    </location>
</feature>
<evidence type="ECO:0000256" key="2">
    <source>
        <dbReference type="ARBA" id="ARBA00022448"/>
    </source>
</evidence>
<accession>A0A0M6YMY0</accession>
<evidence type="ECO:0000259" key="10">
    <source>
        <dbReference type="Pfam" id="PF04290"/>
    </source>
</evidence>
<dbReference type="STRING" id="420998.JDO7802_03049"/>
<gene>
    <name evidence="11" type="ORF">JDO7802_03049</name>
</gene>
<evidence type="ECO:0000256" key="5">
    <source>
        <dbReference type="ARBA" id="ARBA00022692"/>
    </source>
</evidence>
<evidence type="ECO:0000256" key="3">
    <source>
        <dbReference type="ARBA" id="ARBA00022475"/>
    </source>
</evidence>
<evidence type="ECO:0000256" key="8">
    <source>
        <dbReference type="ARBA" id="ARBA00038436"/>
    </source>
</evidence>
<keyword evidence="7 9" id="KW-0472">Membrane</keyword>
<dbReference type="InterPro" id="IPR007387">
    <property type="entry name" value="TRAP_DctQ"/>
</dbReference>
<evidence type="ECO:0000256" key="6">
    <source>
        <dbReference type="ARBA" id="ARBA00022989"/>
    </source>
</evidence>
<organism evidence="11 12">
    <name type="scientific">Jannaschia donghaensis</name>
    <dbReference type="NCBI Taxonomy" id="420998"/>
    <lineage>
        <taxon>Bacteria</taxon>
        <taxon>Pseudomonadati</taxon>
        <taxon>Pseudomonadota</taxon>
        <taxon>Alphaproteobacteria</taxon>
        <taxon>Rhodobacterales</taxon>
        <taxon>Roseobacteraceae</taxon>
        <taxon>Jannaschia</taxon>
    </lineage>
</organism>
<comment type="subunit">
    <text evidence="9">The complex comprises the extracytoplasmic solute receptor protein and the two transmembrane proteins.</text>
</comment>
<dbReference type="GO" id="GO:0022857">
    <property type="term" value="F:transmembrane transporter activity"/>
    <property type="evidence" value="ECO:0007669"/>
    <property type="project" value="UniProtKB-UniRule"/>
</dbReference>
<evidence type="ECO:0000256" key="9">
    <source>
        <dbReference type="RuleBase" id="RU369079"/>
    </source>
</evidence>
<dbReference type="AlphaFoldDB" id="A0A0M6YMY0"/>
<keyword evidence="6 9" id="KW-1133">Transmembrane helix</keyword>
<name>A0A0M6YMY0_9RHOB</name>
<feature type="transmembrane region" description="Helical" evidence="9">
    <location>
        <begin position="100"/>
        <end position="125"/>
    </location>
</feature>
<comment type="similarity">
    <text evidence="8 9">Belongs to the TRAP transporter small permease family.</text>
</comment>
<dbReference type="RefSeq" id="WP_055086771.1">
    <property type="nucleotide sequence ID" value="NZ_CXSU01000012.1"/>
</dbReference>
<dbReference type="InterPro" id="IPR055348">
    <property type="entry name" value="DctQ"/>
</dbReference>
<evidence type="ECO:0000313" key="11">
    <source>
        <dbReference type="EMBL" id="CTQ51015.1"/>
    </source>
</evidence>